<feature type="compositionally biased region" description="Acidic residues" evidence="1">
    <location>
        <begin position="217"/>
        <end position="227"/>
    </location>
</feature>
<feature type="compositionally biased region" description="Basic and acidic residues" evidence="1">
    <location>
        <begin position="228"/>
        <end position="239"/>
    </location>
</feature>
<feature type="region of interest" description="Disordered" evidence="1">
    <location>
        <begin position="178"/>
        <end position="257"/>
    </location>
</feature>
<evidence type="ECO:0000259" key="2">
    <source>
        <dbReference type="Pfam" id="PF26130"/>
    </source>
</evidence>
<feature type="compositionally biased region" description="Low complexity" evidence="1">
    <location>
        <begin position="330"/>
        <end position="339"/>
    </location>
</feature>
<feature type="domain" description="PB1-like" evidence="2">
    <location>
        <begin position="2"/>
        <end position="59"/>
    </location>
</feature>
<evidence type="ECO:0000313" key="3">
    <source>
        <dbReference type="EMBL" id="RYR26356.1"/>
    </source>
</evidence>
<comment type="caution">
    <text evidence="3">The sequence shown here is derived from an EMBL/GenBank/DDBJ whole genome shotgun (WGS) entry which is preliminary data.</text>
</comment>
<dbReference type="InterPro" id="IPR058594">
    <property type="entry name" value="PB1-like_dom_pln"/>
</dbReference>
<name>A0A445AIT8_ARAHY</name>
<feature type="region of interest" description="Disordered" evidence="1">
    <location>
        <begin position="75"/>
        <end position="163"/>
    </location>
</feature>
<proteinExistence type="predicted"/>
<accession>A0A445AIT8</accession>
<feature type="compositionally biased region" description="Low complexity" evidence="1">
    <location>
        <begin position="191"/>
        <end position="201"/>
    </location>
</feature>
<dbReference type="Proteomes" id="UP000289738">
    <property type="component" value="Chromosome B02"/>
</dbReference>
<reference evidence="3 4" key="1">
    <citation type="submission" date="2019-01" db="EMBL/GenBank/DDBJ databases">
        <title>Sequencing of cultivated peanut Arachis hypogaea provides insights into genome evolution and oil improvement.</title>
        <authorList>
            <person name="Chen X."/>
        </authorList>
    </citation>
    <scope>NUCLEOTIDE SEQUENCE [LARGE SCALE GENOMIC DNA]</scope>
    <source>
        <strain evidence="4">cv. Fuhuasheng</strain>
        <tissue evidence="3">Leaves</tissue>
    </source>
</reference>
<feature type="region of interest" description="Disordered" evidence="1">
    <location>
        <begin position="310"/>
        <end position="419"/>
    </location>
</feature>
<gene>
    <name evidence="3" type="ORF">Ahy_B02g060590</name>
</gene>
<sequence length="419" mass="46569">MEGLFKDFGYIQWKDFYWGKPDARGGVALKLLRLDRDVVNMYEDAIRNDDRVIHVYWEHTVDTPTEAEVVDVDVEEVPTPETANVNAESVKSPGGRKRAQKSQKPTRILRPRKLTTTLGQKSSQSSSPSMKKTNPRERQQKTTQSEPAKQSQPHPKPKTRSPTAQVKLAYVAQAQHTPPVGQAQDTNHVAQTQTTQTGPPTTSEPRTQSQPNLQQDESSETDVDDSDPDYHQYESEELHSPYSSDCDSEYEAERNVWPQENPNAAFGLVHLELGMEFETMEQFKRAVRKFNIQIGRSIMFSRVEPLKSMEAEEATAATNNPAQPPPPQQQNPNDAATAPRPNSKPMVSTEIMNAASPAMRQRFEQFMPTPTLRHQPNPGPRPSKLVPRGVPGRSNGPAAATIQVGPSEGGTMQGAATET</sequence>
<organism evidence="3 4">
    <name type="scientific">Arachis hypogaea</name>
    <name type="common">Peanut</name>
    <dbReference type="NCBI Taxonomy" id="3818"/>
    <lineage>
        <taxon>Eukaryota</taxon>
        <taxon>Viridiplantae</taxon>
        <taxon>Streptophyta</taxon>
        <taxon>Embryophyta</taxon>
        <taxon>Tracheophyta</taxon>
        <taxon>Spermatophyta</taxon>
        <taxon>Magnoliopsida</taxon>
        <taxon>eudicotyledons</taxon>
        <taxon>Gunneridae</taxon>
        <taxon>Pentapetalae</taxon>
        <taxon>rosids</taxon>
        <taxon>fabids</taxon>
        <taxon>Fabales</taxon>
        <taxon>Fabaceae</taxon>
        <taxon>Papilionoideae</taxon>
        <taxon>50 kb inversion clade</taxon>
        <taxon>dalbergioids sensu lato</taxon>
        <taxon>Dalbergieae</taxon>
        <taxon>Pterocarpus clade</taxon>
        <taxon>Arachis</taxon>
    </lineage>
</organism>
<dbReference type="AlphaFoldDB" id="A0A445AIT8"/>
<evidence type="ECO:0000313" key="4">
    <source>
        <dbReference type="Proteomes" id="UP000289738"/>
    </source>
</evidence>
<protein>
    <recommendedName>
        <fullName evidence="2">PB1-like domain-containing protein</fullName>
    </recommendedName>
</protein>
<feature type="compositionally biased region" description="Polar residues" evidence="1">
    <location>
        <begin position="141"/>
        <end position="153"/>
    </location>
</feature>
<feature type="compositionally biased region" description="Polar residues" evidence="1">
    <location>
        <begin position="203"/>
        <end position="215"/>
    </location>
</feature>
<evidence type="ECO:0000256" key="1">
    <source>
        <dbReference type="SAM" id="MobiDB-lite"/>
    </source>
</evidence>
<dbReference type="EMBL" id="SDMP01000012">
    <property type="protein sequence ID" value="RYR26356.1"/>
    <property type="molecule type" value="Genomic_DNA"/>
</dbReference>
<keyword evidence="4" id="KW-1185">Reference proteome</keyword>
<dbReference type="Pfam" id="PF26130">
    <property type="entry name" value="PB1-like"/>
    <property type="match status" value="1"/>
</dbReference>